<protein>
    <submittedName>
        <fullName evidence="3">ClpP/crotonase</fullName>
    </submittedName>
</protein>
<dbReference type="RefSeq" id="XP_040770467.1">
    <property type="nucleotide sequence ID" value="XM_040907597.1"/>
</dbReference>
<proteinExistence type="inferred from homology"/>
<dbReference type="EMBL" id="KV427605">
    <property type="protein sequence ID" value="KZT12957.1"/>
    <property type="molecule type" value="Genomic_DNA"/>
</dbReference>
<evidence type="ECO:0000256" key="1">
    <source>
        <dbReference type="ARBA" id="ARBA00005254"/>
    </source>
</evidence>
<sequence length="276" mass="30501">MAYTLSFPSDRPLVTVTHPTTTAWVIEMHHGEDNRFTEAFVSNALMPALDAVERDWREGWRSARAAKDKEGGKGFLVITGKRNQNKFFSNGLDFDNLAKDPNFPINFFPLVMNPFYRRVLTFPIPTVAAINGHCFAAAMILSLCCDYRVMTDGSSRNAWVCMNEVHFGAGWPLAIAAVVRAKVSDARTHRKIALEGYRFTPQEAVEAGFIDHLVKGDSEAIIAKAMEVGDSASGMARMGAWGVIKRDLYRDVLEASARDILQANVLSEDAAAKAKL</sequence>
<dbReference type="InterPro" id="IPR029045">
    <property type="entry name" value="ClpP/crotonase-like_dom_sf"/>
</dbReference>
<dbReference type="PANTHER" id="PTHR11941:SF75">
    <property type="entry name" value="ENOYL-COA HYDRATASE_ISOMERASE FAMILY PROTEIN"/>
    <property type="match status" value="1"/>
</dbReference>
<dbReference type="OrthoDB" id="1696280at2759"/>
<dbReference type="PANTHER" id="PTHR11941">
    <property type="entry name" value="ENOYL-COA HYDRATASE-RELATED"/>
    <property type="match status" value="1"/>
</dbReference>
<accession>A0A165IE88</accession>
<dbReference type="PROSITE" id="PS00166">
    <property type="entry name" value="ENOYL_COA_HYDRATASE"/>
    <property type="match status" value="1"/>
</dbReference>
<reference evidence="3 4" key="1">
    <citation type="journal article" date="2016" name="Mol. Biol. Evol.">
        <title>Comparative Genomics of Early-Diverging Mushroom-Forming Fungi Provides Insights into the Origins of Lignocellulose Decay Capabilities.</title>
        <authorList>
            <person name="Nagy L.G."/>
            <person name="Riley R."/>
            <person name="Tritt A."/>
            <person name="Adam C."/>
            <person name="Daum C."/>
            <person name="Floudas D."/>
            <person name="Sun H."/>
            <person name="Yadav J.S."/>
            <person name="Pangilinan J."/>
            <person name="Larsson K.H."/>
            <person name="Matsuura K."/>
            <person name="Barry K."/>
            <person name="Labutti K."/>
            <person name="Kuo R."/>
            <person name="Ohm R.A."/>
            <person name="Bhattacharya S.S."/>
            <person name="Shirouzu T."/>
            <person name="Yoshinaga Y."/>
            <person name="Martin F.M."/>
            <person name="Grigoriev I.V."/>
            <person name="Hibbett D.S."/>
        </authorList>
    </citation>
    <scope>NUCLEOTIDE SEQUENCE [LARGE SCALE GENOMIC DNA]</scope>
    <source>
        <strain evidence="3 4">93-53</strain>
    </source>
</reference>
<dbReference type="GeneID" id="63824626"/>
<dbReference type="SUPFAM" id="SSF52096">
    <property type="entry name" value="ClpP/crotonase"/>
    <property type="match status" value="1"/>
</dbReference>
<dbReference type="AlphaFoldDB" id="A0A165IE88"/>
<name>A0A165IE88_9APHY</name>
<evidence type="ECO:0000256" key="2">
    <source>
        <dbReference type="RuleBase" id="RU003707"/>
    </source>
</evidence>
<dbReference type="STRING" id="1314785.A0A165IE88"/>
<dbReference type="GO" id="GO:0005777">
    <property type="term" value="C:peroxisome"/>
    <property type="evidence" value="ECO:0007669"/>
    <property type="project" value="TreeGrafter"/>
</dbReference>
<evidence type="ECO:0000313" key="3">
    <source>
        <dbReference type="EMBL" id="KZT12957.1"/>
    </source>
</evidence>
<organism evidence="3 4">
    <name type="scientific">Laetiporus sulphureus 93-53</name>
    <dbReference type="NCBI Taxonomy" id="1314785"/>
    <lineage>
        <taxon>Eukaryota</taxon>
        <taxon>Fungi</taxon>
        <taxon>Dikarya</taxon>
        <taxon>Basidiomycota</taxon>
        <taxon>Agaricomycotina</taxon>
        <taxon>Agaricomycetes</taxon>
        <taxon>Polyporales</taxon>
        <taxon>Laetiporus</taxon>
    </lineage>
</organism>
<dbReference type="InterPro" id="IPR018376">
    <property type="entry name" value="Enoyl-CoA_hyd/isom_CS"/>
</dbReference>
<dbReference type="GO" id="GO:0004165">
    <property type="term" value="F:delta(3)-delta(2)-enoyl-CoA isomerase activity"/>
    <property type="evidence" value="ECO:0007669"/>
    <property type="project" value="TreeGrafter"/>
</dbReference>
<dbReference type="Proteomes" id="UP000076871">
    <property type="component" value="Unassembled WGS sequence"/>
</dbReference>
<dbReference type="GO" id="GO:0006635">
    <property type="term" value="P:fatty acid beta-oxidation"/>
    <property type="evidence" value="ECO:0007669"/>
    <property type="project" value="TreeGrafter"/>
</dbReference>
<dbReference type="Pfam" id="PF00378">
    <property type="entry name" value="ECH_1"/>
    <property type="match status" value="1"/>
</dbReference>
<gene>
    <name evidence="3" type="ORF">LAESUDRAFT_719254</name>
</gene>
<dbReference type="CDD" id="cd06558">
    <property type="entry name" value="crotonase-like"/>
    <property type="match status" value="1"/>
</dbReference>
<comment type="similarity">
    <text evidence="1 2">Belongs to the enoyl-CoA hydratase/isomerase family.</text>
</comment>
<dbReference type="Gene3D" id="3.90.226.10">
    <property type="entry name" value="2-enoyl-CoA Hydratase, Chain A, domain 1"/>
    <property type="match status" value="1"/>
</dbReference>
<dbReference type="InParanoid" id="A0A165IE88"/>
<dbReference type="InterPro" id="IPR001753">
    <property type="entry name" value="Enoyl-CoA_hydra/iso"/>
</dbReference>
<evidence type="ECO:0000313" key="4">
    <source>
        <dbReference type="Proteomes" id="UP000076871"/>
    </source>
</evidence>
<keyword evidence="4" id="KW-1185">Reference proteome</keyword>